<dbReference type="Gene3D" id="3.40.190.10">
    <property type="entry name" value="Periplasmic binding protein-like II"/>
    <property type="match status" value="2"/>
</dbReference>
<sequence length="450" mass="48051">MRPRIPRRPLAALLAGACVAAGLAGCTVGGSAASADKQTLTIAEWTNPGAIEFTKELNKQFEKQHPGVTVKLQQAPTANGAWGQLSNSLLQSRSVDVMAQFAPTQAGFAPAYTKIAPAGPAALIAADKLVDLKNQPFMKNYDPTMQAAAVGHNGGVYGVLAAEYVAAGAIWYKKDLLAKYGLQVPTTYQEFIAVCDTLRKKGVTPIFVAGKDGMQGGVWQGIVNQVLMKGKRAGDATTVSHDRAVAFWKGQQSWNDPVYRDATARYQKVMRYIEPSASGVAQQTAPGVWAAKADDYAFLLDGSWDGLTIQQANPKLNLSFFSFPGTDSAADNRVAIKPDLTWVVPTTAPNRKLAMEWLSLFSQKENYQKWLASTGSVSTQPGLSNTGLPWMDWLNAHGSDSFPILTNPWIPAGAAIDAAGPDFSKLAPIGSDSADTILKRSAAAYRKSVG</sequence>
<dbReference type="PANTHER" id="PTHR43649:SF29">
    <property type="entry name" value="OSMOPROTECTIVE COMPOUNDS-BINDING PROTEIN GGTB"/>
    <property type="match status" value="1"/>
</dbReference>
<reference evidence="4" key="1">
    <citation type="submission" date="2021-01" db="EMBL/GenBank/DDBJ databases">
        <title>Whole genome shotgun sequence of Actinocatenispora rupis NBRC 107355.</title>
        <authorList>
            <person name="Komaki H."/>
            <person name="Tamura T."/>
        </authorList>
    </citation>
    <scope>NUCLEOTIDE SEQUENCE</scope>
    <source>
        <strain evidence="4">NBRC 107355</strain>
    </source>
</reference>
<dbReference type="InterPro" id="IPR006059">
    <property type="entry name" value="SBP"/>
</dbReference>
<accession>A0A8J3IYA3</accession>
<dbReference type="SUPFAM" id="SSF53850">
    <property type="entry name" value="Periplasmic binding protein-like II"/>
    <property type="match status" value="1"/>
</dbReference>
<evidence type="ECO:0000256" key="1">
    <source>
        <dbReference type="ARBA" id="ARBA00008520"/>
    </source>
</evidence>
<comment type="caution">
    <text evidence="4">The sequence shown here is derived from an EMBL/GenBank/DDBJ whole genome shotgun (WGS) entry which is preliminary data.</text>
</comment>
<dbReference type="Proteomes" id="UP000612808">
    <property type="component" value="Unassembled WGS sequence"/>
</dbReference>
<dbReference type="PROSITE" id="PS51257">
    <property type="entry name" value="PROKAR_LIPOPROTEIN"/>
    <property type="match status" value="1"/>
</dbReference>
<evidence type="ECO:0000313" key="5">
    <source>
        <dbReference type="Proteomes" id="UP000612808"/>
    </source>
</evidence>
<gene>
    <name evidence="4" type="primary">msmE</name>
    <name evidence="4" type="ORF">Aru02nite_17720</name>
</gene>
<feature type="chain" id="PRO_5039730690" evidence="3">
    <location>
        <begin position="25"/>
        <end position="450"/>
    </location>
</feature>
<dbReference type="InterPro" id="IPR050490">
    <property type="entry name" value="Bact_solute-bd_prot1"/>
</dbReference>
<dbReference type="EMBL" id="BOMB01000010">
    <property type="protein sequence ID" value="GID10883.1"/>
    <property type="molecule type" value="Genomic_DNA"/>
</dbReference>
<keyword evidence="5" id="KW-1185">Reference proteome</keyword>
<keyword evidence="2" id="KW-0813">Transport</keyword>
<evidence type="ECO:0000313" key="4">
    <source>
        <dbReference type="EMBL" id="GID10883.1"/>
    </source>
</evidence>
<evidence type="ECO:0000256" key="2">
    <source>
        <dbReference type="ARBA" id="ARBA00022448"/>
    </source>
</evidence>
<protein>
    <submittedName>
        <fullName evidence="4">Sugar ABC transporter substrate-binding protein</fullName>
    </submittedName>
</protein>
<organism evidence="4 5">
    <name type="scientific">Actinocatenispora rupis</name>
    <dbReference type="NCBI Taxonomy" id="519421"/>
    <lineage>
        <taxon>Bacteria</taxon>
        <taxon>Bacillati</taxon>
        <taxon>Actinomycetota</taxon>
        <taxon>Actinomycetes</taxon>
        <taxon>Micromonosporales</taxon>
        <taxon>Micromonosporaceae</taxon>
        <taxon>Actinocatenispora</taxon>
    </lineage>
</organism>
<name>A0A8J3IYA3_9ACTN</name>
<dbReference type="Pfam" id="PF01547">
    <property type="entry name" value="SBP_bac_1"/>
    <property type="match status" value="1"/>
</dbReference>
<keyword evidence="3" id="KW-0732">Signal</keyword>
<feature type="signal peptide" evidence="3">
    <location>
        <begin position="1"/>
        <end position="24"/>
    </location>
</feature>
<proteinExistence type="inferred from homology"/>
<dbReference type="RefSeq" id="WP_203656483.1">
    <property type="nucleotide sequence ID" value="NZ_BAAAZM010000004.1"/>
</dbReference>
<dbReference type="AlphaFoldDB" id="A0A8J3IYA3"/>
<evidence type="ECO:0000256" key="3">
    <source>
        <dbReference type="SAM" id="SignalP"/>
    </source>
</evidence>
<comment type="similarity">
    <text evidence="1">Belongs to the bacterial solute-binding protein 1 family.</text>
</comment>
<dbReference type="PANTHER" id="PTHR43649">
    <property type="entry name" value="ARABINOSE-BINDING PROTEIN-RELATED"/>
    <property type="match status" value="1"/>
</dbReference>